<dbReference type="AlphaFoldDB" id="A0A366S5V0"/>
<evidence type="ECO:0000256" key="1">
    <source>
        <dbReference type="SAM" id="MobiDB-lite"/>
    </source>
</evidence>
<keyword evidence="2" id="KW-0732">Signal</keyword>
<feature type="chain" id="PRO_5016966810" description="CBM-cenC domain-containing protein" evidence="2">
    <location>
        <begin position="22"/>
        <end position="332"/>
    </location>
</feature>
<reference evidence="3 4" key="1">
    <citation type="submission" date="2018-06" db="EMBL/GenBank/DDBJ databases">
        <title>Fusarium incarnatum-equiseti species complex species 28.</title>
        <authorList>
            <person name="Gardiner D.M."/>
        </authorList>
    </citation>
    <scope>NUCLEOTIDE SEQUENCE [LARGE SCALE GENOMIC DNA]</scope>
    <source>
        <strain evidence="3 4">FIESC_28</strain>
    </source>
</reference>
<evidence type="ECO:0000313" key="4">
    <source>
        <dbReference type="Proteomes" id="UP000253153"/>
    </source>
</evidence>
<gene>
    <name evidence="3" type="ORF">FIESC28_02476</name>
</gene>
<dbReference type="GeneID" id="41991921"/>
<sequence>MIAKTFVTAFIAASFMASSEASPCKVSSRTTDALTVGEISSTATATSTETAAATETLVSSSGVSSVETTALTAGQFDTTSEASTISDDATTTVAVATTDLTSIVVESTTEASITFEDATTTAVSTADLSSTVDESSIETSTVFMDATTTDTPTTEISPATTESTTTAEATTTTIEAPIVPTFLVNSGLDDESDTTQPWDFLFSTTSVSLSLSSTTKHEGRNSAKLTFMDEASIYVQQPLVSSIEAGVPYSASAWVRAGLGCTHAYLFCGYPNGNALEIQDVAVGGTADQWLLITNTCNYSRDQVMGGGLYLAVGFVCLPGSTAWFDSVSFEP</sequence>
<evidence type="ECO:0000256" key="2">
    <source>
        <dbReference type="SAM" id="SignalP"/>
    </source>
</evidence>
<name>A0A366S5V0_9HYPO</name>
<feature type="region of interest" description="Disordered" evidence="1">
    <location>
        <begin position="148"/>
        <end position="169"/>
    </location>
</feature>
<comment type="caution">
    <text evidence="3">The sequence shown here is derived from an EMBL/GenBank/DDBJ whole genome shotgun (WGS) entry which is preliminary data.</text>
</comment>
<feature type="signal peptide" evidence="2">
    <location>
        <begin position="1"/>
        <end position="21"/>
    </location>
</feature>
<organism evidence="3 4">
    <name type="scientific">Fusarium coffeatum</name>
    <dbReference type="NCBI Taxonomy" id="231269"/>
    <lineage>
        <taxon>Eukaryota</taxon>
        <taxon>Fungi</taxon>
        <taxon>Dikarya</taxon>
        <taxon>Ascomycota</taxon>
        <taxon>Pezizomycotina</taxon>
        <taxon>Sordariomycetes</taxon>
        <taxon>Hypocreomycetidae</taxon>
        <taxon>Hypocreales</taxon>
        <taxon>Nectriaceae</taxon>
        <taxon>Fusarium</taxon>
        <taxon>Fusarium incarnatum-equiseti species complex</taxon>
    </lineage>
</organism>
<accession>A0A366S5V0</accession>
<dbReference type="Gene3D" id="2.60.120.260">
    <property type="entry name" value="Galactose-binding domain-like"/>
    <property type="match status" value="1"/>
</dbReference>
<dbReference type="RefSeq" id="XP_031019294.1">
    <property type="nucleotide sequence ID" value="XM_031156625.1"/>
</dbReference>
<proteinExistence type="predicted"/>
<dbReference type="EMBL" id="QKXC01000052">
    <property type="protein sequence ID" value="RBR24703.1"/>
    <property type="molecule type" value="Genomic_DNA"/>
</dbReference>
<protein>
    <recommendedName>
        <fullName evidence="5">CBM-cenC domain-containing protein</fullName>
    </recommendedName>
</protein>
<dbReference type="OrthoDB" id="5106681at2759"/>
<evidence type="ECO:0000313" key="3">
    <source>
        <dbReference type="EMBL" id="RBR24703.1"/>
    </source>
</evidence>
<dbReference type="Proteomes" id="UP000253153">
    <property type="component" value="Unassembled WGS sequence"/>
</dbReference>
<evidence type="ECO:0008006" key="5">
    <source>
        <dbReference type="Google" id="ProtNLM"/>
    </source>
</evidence>
<keyword evidence="4" id="KW-1185">Reference proteome</keyword>